<protein>
    <submittedName>
        <fullName evidence="1">Uncharacterized protein</fullName>
    </submittedName>
</protein>
<organism evidence="1 2">
    <name type="scientific">Citrus sinensis</name>
    <name type="common">Sweet orange</name>
    <name type="synonym">Citrus aurantium var. sinensis</name>
    <dbReference type="NCBI Taxonomy" id="2711"/>
    <lineage>
        <taxon>Eukaryota</taxon>
        <taxon>Viridiplantae</taxon>
        <taxon>Streptophyta</taxon>
        <taxon>Embryophyta</taxon>
        <taxon>Tracheophyta</taxon>
        <taxon>Spermatophyta</taxon>
        <taxon>Magnoliopsida</taxon>
        <taxon>eudicotyledons</taxon>
        <taxon>Gunneridae</taxon>
        <taxon>Pentapetalae</taxon>
        <taxon>rosids</taxon>
        <taxon>malvids</taxon>
        <taxon>Sapindales</taxon>
        <taxon>Rutaceae</taxon>
        <taxon>Aurantioideae</taxon>
        <taxon>Citrus</taxon>
    </lineage>
</organism>
<keyword evidence="2" id="KW-1185">Reference proteome</keyword>
<evidence type="ECO:0000313" key="2">
    <source>
        <dbReference type="Proteomes" id="UP000829398"/>
    </source>
</evidence>
<proteinExistence type="predicted"/>
<name>A0ACB8KEB5_CITSI</name>
<accession>A0ACB8KEB5</accession>
<sequence>MASTRFDLKKFNGDNDFYLWSLKMRAILIQQGLDAALEEDEDSKAKKGKEEGSSSSGRDMKTINNKAHSTIILHLSDEVLREVSKEKTASGLWEKLEELFLKKSLAKRLYMKRKLYTFSMKDGTALKDHVDEFNKLILDLENVNIVLEDEDRALILLSSLPDSYEHFVDTLLYGRQTLTLKDVKNALESKDLKRRIDGKDQNPAESLVAKAKPDKKFYKDKKNSNQKDKPDKKKKKRKCYFCQKEGHYIKDCFEKKKLEKLQKESNGKAAVASEDEGMSDDADVLIAAEKQSSGEWILDSGCSFHMCPNVDFFKTFESIDGGKVLLGNNLACKVAGIGTISIRMFDGIERDPNQVRYVPELKRNLISLGVMDQRGCSIKAENGNLQIEDKGLIIMKGIRRNGLYVLAGSTTMPAITASVSSDKTKLWHMRLAHMSERGLRELSKQGLLGNDQITSLQFCEKCVFGKATRQKFNSGRQETKQTLDYVHSDLWGPSQVPSHGGARYFITFIDDYSRRVWVYVLKHKSEAFERFKEWTALMETQTEKKLKRLRTDNGLEFCSSDFENFCKSKGIARHRTVRHTPQQNGLAERMNRTLIEKVRCMLFNANLSKHFWAEAVNTAAYLINRSPSSALDFKTPQEAWSGKPPNLGNLRVFGCPAYAHISQGKLEPRAVKGYFIGYPEGIKGYKIWCIDGKPSRTLISRDVVFNEEAMLQQKVGTEVEISEPQKRSKLKVESRDNLEVSKEMTEHHQESTTTLELDNYQLARDRERRVVKLPKRYGIADLISYALMVADEMTGEEPKSYKQAMNSRDKLKWLSAMKEEMASLKDNNTWVLVQRPAGRRLVGCKWIFKLKEGVAGSKSVRYKARLVAKGFTQKEGIDFNEVFSPVVKHSSIRVLLAITAYFDLELDQMDVKTAFLHGNLEEEILMAQPEGFIEEGTEDMVCLLKKSLYGLKQSPRQWYLKFDEFMLNHNFSRSEYDNCVYFRKLNLGDQISLLLYVDDMLIACKHRAEVEKLKTELMAVFEIKDLGPAAKILGMQIKRDRHAKTLFLTQSGYLKKVVSRFGMVNSKPVTTPVAAHFKLSKQQEPGEEADIDLMRRIPTPVQLVHGESSKEHWEAVKWLLRYLKSTEEYGVMFGQVSNASSQVVGSVDSDFAGDLDRRRSVTSLVFTLCGGAVSWKSTLQSVIALSTTEVEYIALTEAVKEALWLKGLVTKLGLEQESVTVNCDSSSAIQLSKNPKYHERTKHVDVRMHFIREEIRNGVINVIKIPTEVNPADMLTKPLPTVKFRNSLDLIGVINL</sequence>
<reference evidence="2" key="1">
    <citation type="journal article" date="2023" name="Hortic. Res.">
        <title>A chromosome-level phased genome enabling allele-level studies in sweet orange: a case study on citrus Huanglongbing tolerance.</title>
        <authorList>
            <person name="Wu B."/>
            <person name="Yu Q."/>
            <person name="Deng Z."/>
            <person name="Duan Y."/>
            <person name="Luo F."/>
            <person name="Gmitter F. Jr."/>
        </authorList>
    </citation>
    <scope>NUCLEOTIDE SEQUENCE [LARGE SCALE GENOMIC DNA]</scope>
    <source>
        <strain evidence="2">cv. Valencia</strain>
    </source>
</reference>
<gene>
    <name evidence="1" type="ORF">KPL71_014807</name>
</gene>
<comment type="caution">
    <text evidence="1">The sequence shown here is derived from an EMBL/GenBank/DDBJ whole genome shotgun (WGS) entry which is preliminary data.</text>
</comment>
<evidence type="ECO:0000313" key="1">
    <source>
        <dbReference type="EMBL" id="KAH9752708.1"/>
    </source>
</evidence>
<dbReference type="EMBL" id="CM039174">
    <property type="protein sequence ID" value="KAH9752708.1"/>
    <property type="molecule type" value="Genomic_DNA"/>
</dbReference>
<dbReference type="Proteomes" id="UP000829398">
    <property type="component" value="Chromosome 5"/>
</dbReference>